<comment type="similarity">
    <text evidence="1 4">Belongs to the HscB family.</text>
</comment>
<dbReference type="SUPFAM" id="SSF47144">
    <property type="entry name" value="HSC20 (HSCB), C-terminal oligomerisation domain"/>
    <property type="match status" value="1"/>
</dbReference>
<dbReference type="GO" id="GO:0044571">
    <property type="term" value="P:[2Fe-2S] cluster assembly"/>
    <property type="evidence" value="ECO:0007669"/>
    <property type="project" value="InterPro"/>
</dbReference>
<sequence>MNYFKLFDIEQSFDVDLSTLQKKYFNLQNTFHPDKYSTASSRDKLLVLQKTSEINDAYNVLKNPISRAEHLLNINGIHFDSNKTIADDTFLFEQMELRETIEEVSNDIENMQNKLEELSQYVDAKYNKILEQLNELIGIENWNQVFLEVQKLKFYSKLVTEIEDLEDKII</sequence>
<dbReference type="InterPro" id="IPR036386">
    <property type="entry name" value="HscB_C_sf"/>
</dbReference>
<dbReference type="InterPro" id="IPR001623">
    <property type="entry name" value="DnaJ_domain"/>
</dbReference>
<dbReference type="Pfam" id="PF07743">
    <property type="entry name" value="HSCB_C"/>
    <property type="match status" value="1"/>
</dbReference>
<dbReference type="Gene3D" id="1.10.287.110">
    <property type="entry name" value="DnaJ domain"/>
    <property type="match status" value="1"/>
</dbReference>
<dbReference type="SMART" id="SM00271">
    <property type="entry name" value="DnaJ"/>
    <property type="match status" value="1"/>
</dbReference>
<dbReference type="OrthoDB" id="287587at2"/>
<dbReference type="Gene3D" id="1.20.1280.20">
    <property type="entry name" value="HscB, C-terminal domain"/>
    <property type="match status" value="1"/>
</dbReference>
<dbReference type="NCBIfam" id="TIGR00714">
    <property type="entry name" value="hscB"/>
    <property type="match status" value="1"/>
</dbReference>
<dbReference type="GO" id="GO:0006457">
    <property type="term" value="P:protein folding"/>
    <property type="evidence" value="ECO:0007669"/>
    <property type="project" value="UniProtKB-UniRule"/>
</dbReference>
<keyword evidence="2 4" id="KW-0143">Chaperone</keyword>
<evidence type="ECO:0000313" key="8">
    <source>
        <dbReference type="Proteomes" id="UP000242175"/>
    </source>
</evidence>
<proteinExistence type="inferred from homology"/>
<keyword evidence="5" id="KW-0175">Coiled coil</keyword>
<evidence type="ECO:0000259" key="6">
    <source>
        <dbReference type="PROSITE" id="PS50076"/>
    </source>
</evidence>
<evidence type="ECO:0000313" key="7">
    <source>
        <dbReference type="EMBL" id="ASK78439.1"/>
    </source>
</evidence>
<dbReference type="Pfam" id="PF00226">
    <property type="entry name" value="DnaJ"/>
    <property type="match status" value="1"/>
</dbReference>
<dbReference type="RefSeq" id="WP_089073347.1">
    <property type="nucleotide sequence ID" value="NZ_CBCSAM010000001.1"/>
</dbReference>
<dbReference type="PANTHER" id="PTHR14021">
    <property type="entry name" value="IRON-SULFUR CLUSTER CO-CHAPERONE PROTEIN HSCB"/>
    <property type="match status" value="1"/>
</dbReference>
<dbReference type="SUPFAM" id="SSF46565">
    <property type="entry name" value="Chaperone J-domain"/>
    <property type="match status" value="1"/>
</dbReference>
<keyword evidence="8" id="KW-1185">Reference proteome</keyword>
<gene>
    <name evidence="4 7" type="primary">hscB</name>
    <name evidence="7" type="ORF">CF386_05175</name>
</gene>
<dbReference type="HAMAP" id="MF_00682">
    <property type="entry name" value="HscB"/>
    <property type="match status" value="1"/>
</dbReference>
<dbReference type="InterPro" id="IPR036869">
    <property type="entry name" value="J_dom_sf"/>
</dbReference>
<accession>A0A220VDL4</accession>
<comment type="function">
    <text evidence="3 4">Co-chaperone involved in the maturation of iron-sulfur cluster-containing proteins. Seems to help targeting proteins to be folded toward HscA.</text>
</comment>
<dbReference type="PANTHER" id="PTHR14021:SF15">
    <property type="entry name" value="IRON-SULFUR CLUSTER CO-CHAPERONE PROTEIN HSCB"/>
    <property type="match status" value="1"/>
</dbReference>
<dbReference type="Proteomes" id="UP000242175">
    <property type="component" value="Chromosome large"/>
</dbReference>
<dbReference type="GO" id="GO:0001671">
    <property type="term" value="F:ATPase activator activity"/>
    <property type="evidence" value="ECO:0007669"/>
    <property type="project" value="InterPro"/>
</dbReference>
<evidence type="ECO:0000256" key="2">
    <source>
        <dbReference type="ARBA" id="ARBA00023186"/>
    </source>
</evidence>
<dbReference type="CDD" id="cd06257">
    <property type="entry name" value="DnaJ"/>
    <property type="match status" value="1"/>
</dbReference>
<dbReference type="InterPro" id="IPR009073">
    <property type="entry name" value="HscB_oligo_C"/>
</dbReference>
<dbReference type="GO" id="GO:0051087">
    <property type="term" value="F:protein-folding chaperone binding"/>
    <property type="evidence" value="ECO:0007669"/>
    <property type="project" value="InterPro"/>
</dbReference>
<reference evidence="7 8" key="1">
    <citation type="journal article" date="2016" name="Int. J. Syst. Evol. Microbiol.">
        <title>Paraphotobacterium marinum gen. nov., sp. nov., a member of the family Vibrionaceae, isolated from surface seawater.</title>
        <authorList>
            <person name="Huang Z."/>
            <person name="Dong C."/>
            <person name="Shao Z."/>
        </authorList>
    </citation>
    <scope>NUCLEOTIDE SEQUENCE [LARGE SCALE GENOMIC DNA]</scope>
    <source>
        <strain evidence="7 8">NSCS20N07D</strain>
    </source>
</reference>
<evidence type="ECO:0000256" key="4">
    <source>
        <dbReference type="HAMAP-Rule" id="MF_00682"/>
    </source>
</evidence>
<organism evidence="7 8">
    <name type="scientific">Paraphotobacterium marinum</name>
    <dbReference type="NCBI Taxonomy" id="1755811"/>
    <lineage>
        <taxon>Bacteria</taxon>
        <taxon>Pseudomonadati</taxon>
        <taxon>Pseudomonadota</taxon>
        <taxon>Gammaproteobacteria</taxon>
        <taxon>Vibrionales</taxon>
        <taxon>Vibrionaceae</taxon>
        <taxon>Paraphotobacterium</taxon>
    </lineage>
</organism>
<dbReference type="InterPro" id="IPR004640">
    <property type="entry name" value="HscB"/>
</dbReference>
<name>A0A220VDL4_9GAMM</name>
<dbReference type="EMBL" id="CP022355">
    <property type="protein sequence ID" value="ASK78439.1"/>
    <property type="molecule type" value="Genomic_DNA"/>
</dbReference>
<feature type="coiled-coil region" evidence="5">
    <location>
        <begin position="94"/>
        <end position="128"/>
    </location>
</feature>
<feature type="domain" description="J" evidence="6">
    <location>
        <begin position="2"/>
        <end position="76"/>
    </location>
</feature>
<evidence type="ECO:0000256" key="5">
    <source>
        <dbReference type="SAM" id="Coils"/>
    </source>
</evidence>
<dbReference type="GO" id="GO:1990230">
    <property type="term" value="C:iron-sulfur cluster transfer complex"/>
    <property type="evidence" value="ECO:0007669"/>
    <property type="project" value="TreeGrafter"/>
</dbReference>
<comment type="subunit">
    <text evidence="4">Interacts with HscA and stimulates its ATPase activity.</text>
</comment>
<dbReference type="PROSITE" id="PS50076">
    <property type="entry name" value="DNAJ_2"/>
    <property type="match status" value="1"/>
</dbReference>
<dbReference type="AlphaFoldDB" id="A0A220VDL4"/>
<dbReference type="KEGG" id="pmai:CF386_05175"/>
<evidence type="ECO:0000256" key="1">
    <source>
        <dbReference type="ARBA" id="ARBA00010476"/>
    </source>
</evidence>
<evidence type="ECO:0000256" key="3">
    <source>
        <dbReference type="ARBA" id="ARBA00025596"/>
    </source>
</evidence>
<protein>
    <recommendedName>
        <fullName evidence="4">Co-chaperone protein HscB homolog</fullName>
    </recommendedName>
</protein>
<dbReference type="GO" id="GO:0051259">
    <property type="term" value="P:protein complex oligomerization"/>
    <property type="evidence" value="ECO:0007669"/>
    <property type="project" value="InterPro"/>
</dbReference>